<feature type="region of interest" description="Disordered" evidence="1">
    <location>
        <begin position="1"/>
        <end position="33"/>
    </location>
</feature>
<reference evidence="4" key="1">
    <citation type="submission" date="2016-06" db="EMBL/GenBank/DDBJ databases">
        <title>Parallel loss of symbiosis genes in relatives of nitrogen-fixing non-legume Parasponia.</title>
        <authorList>
            <person name="Van Velzen R."/>
            <person name="Holmer R."/>
            <person name="Bu F."/>
            <person name="Rutten L."/>
            <person name="Van Zeijl A."/>
            <person name="Liu W."/>
            <person name="Santuari L."/>
            <person name="Cao Q."/>
            <person name="Sharma T."/>
            <person name="Shen D."/>
            <person name="Roswanjaya Y."/>
            <person name="Wardhani T."/>
            <person name="Kalhor M.S."/>
            <person name="Jansen J."/>
            <person name="Van den Hoogen J."/>
            <person name="Gungor B."/>
            <person name="Hartog M."/>
            <person name="Hontelez J."/>
            <person name="Verver J."/>
            <person name="Yang W.-C."/>
            <person name="Schijlen E."/>
            <person name="Repin R."/>
            <person name="Schilthuizen M."/>
            <person name="Schranz E."/>
            <person name="Heidstra R."/>
            <person name="Miyata K."/>
            <person name="Fedorova E."/>
            <person name="Kohlen W."/>
            <person name="Bisseling T."/>
            <person name="Smit S."/>
            <person name="Geurts R."/>
        </authorList>
    </citation>
    <scope>NUCLEOTIDE SEQUENCE [LARGE SCALE GENOMIC DNA]</scope>
    <source>
        <strain evidence="4">cv. WU1-14</strain>
    </source>
</reference>
<evidence type="ECO:0000313" key="3">
    <source>
        <dbReference type="EMBL" id="PON65360.1"/>
    </source>
</evidence>
<name>A0A2P5CWD1_PARAD</name>
<evidence type="ECO:0000256" key="1">
    <source>
        <dbReference type="SAM" id="MobiDB-lite"/>
    </source>
</evidence>
<feature type="transmembrane region" description="Helical" evidence="2">
    <location>
        <begin position="46"/>
        <end position="63"/>
    </location>
</feature>
<dbReference type="Proteomes" id="UP000237105">
    <property type="component" value="Unassembled WGS sequence"/>
</dbReference>
<comment type="caution">
    <text evidence="3">The sequence shown here is derived from an EMBL/GenBank/DDBJ whole genome shotgun (WGS) entry which is preliminary data.</text>
</comment>
<accession>A0A2P5CWD1</accession>
<evidence type="ECO:0000313" key="4">
    <source>
        <dbReference type="Proteomes" id="UP000237105"/>
    </source>
</evidence>
<keyword evidence="2" id="KW-0472">Membrane</keyword>
<keyword evidence="2" id="KW-0812">Transmembrane</keyword>
<keyword evidence="2" id="KW-1133">Transmembrane helix</keyword>
<organism evidence="3 4">
    <name type="scientific">Parasponia andersonii</name>
    <name type="common">Sponia andersonii</name>
    <dbReference type="NCBI Taxonomy" id="3476"/>
    <lineage>
        <taxon>Eukaryota</taxon>
        <taxon>Viridiplantae</taxon>
        <taxon>Streptophyta</taxon>
        <taxon>Embryophyta</taxon>
        <taxon>Tracheophyta</taxon>
        <taxon>Spermatophyta</taxon>
        <taxon>Magnoliopsida</taxon>
        <taxon>eudicotyledons</taxon>
        <taxon>Gunneridae</taxon>
        <taxon>Pentapetalae</taxon>
        <taxon>rosids</taxon>
        <taxon>fabids</taxon>
        <taxon>Rosales</taxon>
        <taxon>Cannabaceae</taxon>
        <taxon>Parasponia</taxon>
    </lineage>
</organism>
<dbReference type="AlphaFoldDB" id="A0A2P5CWD1"/>
<evidence type="ECO:0008006" key="5">
    <source>
        <dbReference type="Google" id="ProtNLM"/>
    </source>
</evidence>
<sequence length="105" mass="12378">MPERTLINSLFGKQPNKKERKKERENHDQSKQDCPFDWIGGSNNHLICLFTIFLLAISGHHSWPPSPPVWFACQGRSYLSLAYFFKLWISYVLLVHMKFDLTCFM</sequence>
<proteinExistence type="predicted"/>
<feature type="compositionally biased region" description="Basic and acidic residues" evidence="1">
    <location>
        <begin position="22"/>
        <end position="31"/>
    </location>
</feature>
<feature type="transmembrane region" description="Helical" evidence="2">
    <location>
        <begin position="75"/>
        <end position="95"/>
    </location>
</feature>
<protein>
    <recommendedName>
        <fullName evidence="5">Transmembrane protein</fullName>
    </recommendedName>
</protein>
<dbReference type="EMBL" id="JXTB01000088">
    <property type="protein sequence ID" value="PON65360.1"/>
    <property type="molecule type" value="Genomic_DNA"/>
</dbReference>
<keyword evidence="4" id="KW-1185">Reference proteome</keyword>
<evidence type="ECO:0000256" key="2">
    <source>
        <dbReference type="SAM" id="Phobius"/>
    </source>
</evidence>
<gene>
    <name evidence="3" type="ORF">PanWU01x14_116740</name>
</gene>